<sequence>MASQQPNFIDQWTEIGEQISRFKNQQEQILAALKSALDGCLDDINERPDGACENLGTITRSGPPEYLEPINSPGDNVELRSRSSTEKLDEVKEILDQQFGTLDKVLTDEFHDIESRGKKLDEDLDRRFEALDKRLDNIDEHFAEIKDLLRAVTNTSVDANGLQLPTKTSLIYER</sequence>
<dbReference type="Proteomes" id="UP001153332">
    <property type="component" value="Unassembled WGS sequence"/>
</dbReference>
<evidence type="ECO:0000313" key="2">
    <source>
        <dbReference type="Proteomes" id="UP001153332"/>
    </source>
</evidence>
<keyword evidence="2" id="KW-1185">Reference proteome</keyword>
<proteinExistence type="predicted"/>
<dbReference type="EMBL" id="JAPUUL010000428">
    <property type="protein sequence ID" value="KAJ8130768.1"/>
    <property type="molecule type" value="Genomic_DNA"/>
</dbReference>
<organism evidence="1 2">
    <name type="scientific">Lasiodiplodia mahajangana</name>
    <dbReference type="NCBI Taxonomy" id="1108764"/>
    <lineage>
        <taxon>Eukaryota</taxon>
        <taxon>Fungi</taxon>
        <taxon>Dikarya</taxon>
        <taxon>Ascomycota</taxon>
        <taxon>Pezizomycotina</taxon>
        <taxon>Dothideomycetes</taxon>
        <taxon>Dothideomycetes incertae sedis</taxon>
        <taxon>Botryosphaeriales</taxon>
        <taxon>Botryosphaeriaceae</taxon>
        <taxon>Lasiodiplodia</taxon>
    </lineage>
</organism>
<name>A0ACC2JU23_9PEZI</name>
<gene>
    <name evidence="1" type="ORF">O1611_g2861</name>
</gene>
<reference evidence="1" key="1">
    <citation type="submission" date="2022-12" db="EMBL/GenBank/DDBJ databases">
        <title>Genome Sequence of Lasiodiplodia mahajangana.</title>
        <authorList>
            <person name="Buettner E."/>
        </authorList>
    </citation>
    <scope>NUCLEOTIDE SEQUENCE</scope>
    <source>
        <strain evidence="1">VT137</strain>
    </source>
</reference>
<evidence type="ECO:0000313" key="1">
    <source>
        <dbReference type="EMBL" id="KAJ8130768.1"/>
    </source>
</evidence>
<comment type="caution">
    <text evidence="1">The sequence shown here is derived from an EMBL/GenBank/DDBJ whole genome shotgun (WGS) entry which is preliminary data.</text>
</comment>
<accession>A0ACC2JU23</accession>
<protein>
    <submittedName>
        <fullName evidence="1">Uncharacterized protein</fullName>
    </submittedName>
</protein>